<feature type="region of interest" description="Disordered" evidence="7">
    <location>
        <begin position="187"/>
        <end position="276"/>
    </location>
</feature>
<evidence type="ECO:0000256" key="6">
    <source>
        <dbReference type="PROSITE-ProRule" id="PRU00433"/>
    </source>
</evidence>
<protein>
    <submittedName>
        <fullName evidence="9">C-type cytochrome</fullName>
    </submittedName>
</protein>
<dbReference type="PRINTS" id="PR00604">
    <property type="entry name" value="CYTCHRMECIAB"/>
</dbReference>
<evidence type="ECO:0000256" key="1">
    <source>
        <dbReference type="ARBA" id="ARBA00022448"/>
    </source>
</evidence>
<dbReference type="EMBL" id="JBHSCW010000006">
    <property type="protein sequence ID" value="MFC4352107.1"/>
    <property type="molecule type" value="Genomic_DNA"/>
</dbReference>
<accession>A0ABV8UMZ2</accession>
<keyword evidence="10" id="KW-1185">Reference proteome</keyword>
<dbReference type="InterPro" id="IPR009056">
    <property type="entry name" value="Cyt_c-like_dom"/>
</dbReference>
<dbReference type="Gene3D" id="1.10.760.10">
    <property type="entry name" value="Cytochrome c-like domain"/>
    <property type="match status" value="2"/>
</dbReference>
<keyword evidence="5 6" id="KW-0408">Iron</keyword>
<gene>
    <name evidence="9" type="ORF">ACFOW6_11190</name>
</gene>
<evidence type="ECO:0000313" key="10">
    <source>
        <dbReference type="Proteomes" id="UP001595799"/>
    </source>
</evidence>
<dbReference type="RefSeq" id="WP_382422457.1">
    <property type="nucleotide sequence ID" value="NZ_JBHSCW010000006.1"/>
</dbReference>
<keyword evidence="1" id="KW-0813">Transport</keyword>
<comment type="caution">
    <text evidence="9">The sequence shown here is derived from an EMBL/GenBank/DDBJ whole genome shotgun (WGS) entry which is preliminary data.</text>
</comment>
<evidence type="ECO:0000313" key="9">
    <source>
        <dbReference type="EMBL" id="MFC4352107.1"/>
    </source>
</evidence>
<dbReference type="InterPro" id="IPR036909">
    <property type="entry name" value="Cyt_c-like_dom_sf"/>
</dbReference>
<evidence type="ECO:0000259" key="8">
    <source>
        <dbReference type="PROSITE" id="PS51007"/>
    </source>
</evidence>
<feature type="domain" description="Cytochrome c" evidence="8">
    <location>
        <begin position="70"/>
        <end position="171"/>
    </location>
</feature>
<reference evidence="10" key="1">
    <citation type="journal article" date="2019" name="Int. J. Syst. Evol. Microbiol.">
        <title>The Global Catalogue of Microorganisms (GCM) 10K type strain sequencing project: providing services to taxonomists for standard genome sequencing and annotation.</title>
        <authorList>
            <consortium name="The Broad Institute Genomics Platform"/>
            <consortium name="The Broad Institute Genome Sequencing Center for Infectious Disease"/>
            <person name="Wu L."/>
            <person name="Ma J."/>
        </authorList>
    </citation>
    <scope>NUCLEOTIDE SEQUENCE [LARGE SCALE GENOMIC DNA]</scope>
    <source>
        <strain evidence="10">CECT 8472</strain>
    </source>
</reference>
<dbReference type="InterPro" id="IPR002327">
    <property type="entry name" value="Cyt_c_1A/1B"/>
</dbReference>
<evidence type="ECO:0000256" key="2">
    <source>
        <dbReference type="ARBA" id="ARBA00022617"/>
    </source>
</evidence>
<proteinExistence type="predicted"/>
<dbReference type="Pfam" id="PF00034">
    <property type="entry name" value="Cytochrom_C"/>
    <property type="match status" value="1"/>
</dbReference>
<evidence type="ECO:0000256" key="7">
    <source>
        <dbReference type="SAM" id="MobiDB-lite"/>
    </source>
</evidence>
<feature type="compositionally biased region" description="Acidic residues" evidence="7">
    <location>
        <begin position="187"/>
        <end position="275"/>
    </location>
</feature>
<dbReference type="PANTHER" id="PTHR11961">
    <property type="entry name" value="CYTOCHROME C"/>
    <property type="match status" value="1"/>
</dbReference>
<keyword evidence="3 6" id="KW-0479">Metal-binding</keyword>
<dbReference type="SUPFAM" id="SSF46626">
    <property type="entry name" value="Cytochrome c"/>
    <property type="match status" value="2"/>
</dbReference>
<sequence>MSLEFNKVAAAVLTAGIVAMSAGFVSQLLVSPEDIYEDAYPVEVTDGEPSEAPEAEEETLESVIALLGDADPENGESLTRACQACHTFEEGGAQRVGPNLWNIVGASHAHAEGFNYSDALAGMSDQPWNYEELNAFLADPNEYAPGTRMTYNGMSDVEDRADLIAYLRTLSDDPEPLPSEEEIAAAQEEAEGGDGEGEGTEEGEEAQEGETAEGEEGGEDGEAAEGEGGAEDGTVEESQGEETGEASGEDGDGAEGEDAEDASGEDEQADAAEGDSELREMIAAADPSEGEGKIRQCAACHTFEEGGANRVGPNLWNVVGQPVAHRDDYNYSSAATDAREAGKEWTYENLAAYLQDPRGWMPGTKMTFAGVRSQEDLAAMIAYLREQAENPPPLN</sequence>
<name>A0ABV8UMZ2_9PROT</name>
<keyword evidence="4" id="KW-0249">Electron transport</keyword>
<evidence type="ECO:0000256" key="3">
    <source>
        <dbReference type="ARBA" id="ARBA00022723"/>
    </source>
</evidence>
<organism evidence="9 10">
    <name type="scientific">Fodinicurvata halophila</name>
    <dbReference type="NCBI Taxonomy" id="1419723"/>
    <lineage>
        <taxon>Bacteria</taxon>
        <taxon>Pseudomonadati</taxon>
        <taxon>Pseudomonadota</taxon>
        <taxon>Alphaproteobacteria</taxon>
        <taxon>Rhodospirillales</taxon>
        <taxon>Rhodovibrionaceae</taxon>
        <taxon>Fodinicurvata</taxon>
    </lineage>
</organism>
<keyword evidence="2 6" id="KW-0349">Heme</keyword>
<evidence type="ECO:0000256" key="5">
    <source>
        <dbReference type="ARBA" id="ARBA00023004"/>
    </source>
</evidence>
<dbReference type="PROSITE" id="PS51007">
    <property type="entry name" value="CYTC"/>
    <property type="match status" value="2"/>
</dbReference>
<feature type="domain" description="Cytochrome c" evidence="8">
    <location>
        <begin position="269"/>
        <end position="388"/>
    </location>
</feature>
<evidence type="ECO:0000256" key="4">
    <source>
        <dbReference type="ARBA" id="ARBA00022982"/>
    </source>
</evidence>
<dbReference type="Proteomes" id="UP001595799">
    <property type="component" value="Unassembled WGS sequence"/>
</dbReference>